<evidence type="ECO:0000313" key="3">
    <source>
        <dbReference type="Proteomes" id="UP000078240"/>
    </source>
</evidence>
<sequence length="214" mass="23295">MRCTEEAEDVSAANPTPPCRKQCRGSYSCSNSPSCFSMGDSSISMPDPRTMSMRIEKPWPLDYRLEQSAHHSRRQPSGGNGQHNSWADAEGAGRAQFQSAAPFLRRPLAQPSIGGFLSMNAARDVAAIVSKLPARLRQDSTTCVPFPHPLSTGTARKLCVLPFLPRLGTLRDPHFINLVDGESHCDEEHRGSLGLLIRSRALEGVTVITATQSP</sequence>
<proteinExistence type="predicted"/>
<name>A0A179HCN3_PURLI</name>
<accession>A0A179HCN3</accession>
<gene>
    <name evidence="2" type="ORF">VFPBJ_02086</name>
</gene>
<dbReference type="AlphaFoldDB" id="A0A179HCN3"/>
<dbReference type="EMBL" id="LSBH01000001">
    <property type="protein sequence ID" value="OAQ88045.1"/>
    <property type="molecule type" value="Genomic_DNA"/>
</dbReference>
<feature type="region of interest" description="Disordered" evidence="1">
    <location>
        <begin position="1"/>
        <end position="25"/>
    </location>
</feature>
<evidence type="ECO:0000313" key="2">
    <source>
        <dbReference type="EMBL" id="OAQ88045.1"/>
    </source>
</evidence>
<feature type="region of interest" description="Disordered" evidence="1">
    <location>
        <begin position="68"/>
        <end position="87"/>
    </location>
</feature>
<organism evidence="2 3">
    <name type="scientific">Purpureocillium lilacinum</name>
    <name type="common">Paecilomyces lilacinus</name>
    <dbReference type="NCBI Taxonomy" id="33203"/>
    <lineage>
        <taxon>Eukaryota</taxon>
        <taxon>Fungi</taxon>
        <taxon>Dikarya</taxon>
        <taxon>Ascomycota</taxon>
        <taxon>Pezizomycotina</taxon>
        <taxon>Sordariomycetes</taxon>
        <taxon>Hypocreomycetidae</taxon>
        <taxon>Hypocreales</taxon>
        <taxon>Ophiocordycipitaceae</taxon>
        <taxon>Purpureocillium</taxon>
    </lineage>
</organism>
<comment type="caution">
    <text evidence="2">The sequence shown here is derived from an EMBL/GenBank/DDBJ whole genome shotgun (WGS) entry which is preliminary data.</text>
</comment>
<reference evidence="2 3" key="1">
    <citation type="submission" date="2016-01" db="EMBL/GenBank/DDBJ databases">
        <title>Biosynthesis of antibiotic leucinostatins and their inhibition on Phytophthora in bio-control Purpureocillium lilacinum.</title>
        <authorList>
            <person name="Wang G."/>
            <person name="Liu Z."/>
            <person name="Lin R."/>
            <person name="Li E."/>
            <person name="Mao Z."/>
            <person name="Ling J."/>
            <person name="Yin W."/>
            <person name="Xie B."/>
        </authorList>
    </citation>
    <scope>NUCLEOTIDE SEQUENCE [LARGE SCALE GENOMIC DNA]</scope>
    <source>
        <strain evidence="2">PLBJ-1</strain>
    </source>
</reference>
<evidence type="ECO:0000256" key="1">
    <source>
        <dbReference type="SAM" id="MobiDB-lite"/>
    </source>
</evidence>
<protein>
    <submittedName>
        <fullName evidence="2">Uncharacterized protein</fullName>
    </submittedName>
</protein>
<dbReference type="Proteomes" id="UP000078240">
    <property type="component" value="Unassembled WGS sequence"/>
</dbReference>